<feature type="domain" description="Fatty acyl-CoA reductase C-terminal" evidence="1">
    <location>
        <begin position="95"/>
        <end position="186"/>
    </location>
</feature>
<comment type="caution">
    <text evidence="2">The sequence shown here is derived from an EMBL/GenBank/DDBJ whole genome shotgun (WGS) entry which is preliminary data.</text>
</comment>
<dbReference type="InterPro" id="IPR033640">
    <property type="entry name" value="FAR_C"/>
</dbReference>
<name>A0ABU6VTC1_9FABA</name>
<evidence type="ECO:0000313" key="3">
    <source>
        <dbReference type="Proteomes" id="UP001341840"/>
    </source>
</evidence>
<gene>
    <name evidence="2" type="ORF">PIB30_087814</name>
</gene>
<dbReference type="PANTHER" id="PTHR11011:SF108">
    <property type="entry name" value="FATTY ACYL-COA REDUCTASE"/>
    <property type="match status" value="1"/>
</dbReference>
<proteinExistence type="predicted"/>
<sequence length="186" mass="21819">MPADMVVNAMLVAMVAHAGQPSDEIPIYHVGSSVSNPVNYQNLCDYMFRYFTAKPWINKDGKPVKVGKFIIWNSMESFHRYIFIRYLLPLKGLGFLSDVLCKYFQQTHDDLSKKIRVLMRLAELYRVYLFFHGIFDNMNSVKLLAAARQGLEKKEMDLFEFDPKMIDWEDYFMNIHLPAVVKYLLK</sequence>
<dbReference type="PANTHER" id="PTHR11011">
    <property type="entry name" value="MALE STERILITY PROTEIN 2-RELATED"/>
    <property type="match status" value="1"/>
</dbReference>
<accession>A0ABU6VTC1</accession>
<dbReference type="Gene3D" id="3.40.50.720">
    <property type="entry name" value="NAD(P)-binding Rossmann-like Domain"/>
    <property type="match status" value="1"/>
</dbReference>
<reference evidence="2 3" key="1">
    <citation type="journal article" date="2023" name="Plants (Basel)">
        <title>Bridging the Gap: Combining Genomics and Transcriptomics Approaches to Understand Stylosanthes scabra, an Orphan Legume from the Brazilian Caatinga.</title>
        <authorList>
            <person name="Ferreira-Neto J.R.C."/>
            <person name="da Silva M.D."/>
            <person name="Binneck E."/>
            <person name="de Melo N.F."/>
            <person name="da Silva R.H."/>
            <person name="de Melo A.L.T.M."/>
            <person name="Pandolfi V."/>
            <person name="Bustamante F.O."/>
            <person name="Brasileiro-Vidal A.C."/>
            <person name="Benko-Iseppon A.M."/>
        </authorList>
    </citation>
    <scope>NUCLEOTIDE SEQUENCE [LARGE SCALE GENOMIC DNA]</scope>
    <source>
        <tissue evidence="2">Leaves</tissue>
    </source>
</reference>
<protein>
    <recommendedName>
        <fullName evidence="1">Fatty acyl-CoA reductase C-terminal domain-containing protein</fullName>
    </recommendedName>
</protein>
<keyword evidence="3" id="KW-1185">Reference proteome</keyword>
<dbReference type="InterPro" id="IPR026055">
    <property type="entry name" value="FAR"/>
</dbReference>
<evidence type="ECO:0000259" key="1">
    <source>
        <dbReference type="Pfam" id="PF03015"/>
    </source>
</evidence>
<dbReference type="EMBL" id="JASCZI010152598">
    <property type="protein sequence ID" value="MED6176394.1"/>
    <property type="molecule type" value="Genomic_DNA"/>
</dbReference>
<dbReference type="CDD" id="cd09071">
    <property type="entry name" value="FAR_C"/>
    <property type="match status" value="1"/>
</dbReference>
<dbReference type="Proteomes" id="UP001341840">
    <property type="component" value="Unassembled WGS sequence"/>
</dbReference>
<evidence type="ECO:0000313" key="2">
    <source>
        <dbReference type="EMBL" id="MED6176394.1"/>
    </source>
</evidence>
<organism evidence="2 3">
    <name type="scientific">Stylosanthes scabra</name>
    <dbReference type="NCBI Taxonomy" id="79078"/>
    <lineage>
        <taxon>Eukaryota</taxon>
        <taxon>Viridiplantae</taxon>
        <taxon>Streptophyta</taxon>
        <taxon>Embryophyta</taxon>
        <taxon>Tracheophyta</taxon>
        <taxon>Spermatophyta</taxon>
        <taxon>Magnoliopsida</taxon>
        <taxon>eudicotyledons</taxon>
        <taxon>Gunneridae</taxon>
        <taxon>Pentapetalae</taxon>
        <taxon>rosids</taxon>
        <taxon>fabids</taxon>
        <taxon>Fabales</taxon>
        <taxon>Fabaceae</taxon>
        <taxon>Papilionoideae</taxon>
        <taxon>50 kb inversion clade</taxon>
        <taxon>dalbergioids sensu lato</taxon>
        <taxon>Dalbergieae</taxon>
        <taxon>Pterocarpus clade</taxon>
        <taxon>Stylosanthes</taxon>
    </lineage>
</organism>
<dbReference type="Pfam" id="PF03015">
    <property type="entry name" value="Sterile"/>
    <property type="match status" value="1"/>
</dbReference>